<dbReference type="PANTHER" id="PTHR43790:SF4">
    <property type="entry name" value="GUANOSINE IMPORT ATP-BINDING PROTEIN NUPO"/>
    <property type="match status" value="1"/>
</dbReference>
<name>A0A0S7BMJ5_9CHLR</name>
<dbReference type="Gene3D" id="3.40.50.300">
    <property type="entry name" value="P-loop containing nucleotide triphosphate hydrolases"/>
    <property type="match status" value="2"/>
</dbReference>
<dbReference type="InterPro" id="IPR003439">
    <property type="entry name" value="ABC_transporter-like_ATP-bd"/>
</dbReference>
<evidence type="ECO:0000259" key="3">
    <source>
        <dbReference type="PROSITE" id="PS50893"/>
    </source>
</evidence>
<dbReference type="InterPro" id="IPR017871">
    <property type="entry name" value="ABC_transporter-like_CS"/>
</dbReference>
<evidence type="ECO:0000256" key="1">
    <source>
        <dbReference type="ARBA" id="ARBA00022741"/>
    </source>
</evidence>
<keyword evidence="1" id="KW-0547">Nucleotide-binding</keyword>
<dbReference type="AlphaFoldDB" id="A0A0S7BMJ5"/>
<evidence type="ECO:0000256" key="2">
    <source>
        <dbReference type="ARBA" id="ARBA00022840"/>
    </source>
</evidence>
<dbReference type="InterPro" id="IPR003593">
    <property type="entry name" value="AAA+_ATPase"/>
</dbReference>
<dbReference type="SUPFAM" id="SSF52540">
    <property type="entry name" value="P-loop containing nucleoside triphosphate hydrolases"/>
    <property type="match status" value="2"/>
</dbReference>
<dbReference type="CDD" id="cd03216">
    <property type="entry name" value="ABC_Carb_Monos_I"/>
    <property type="match status" value="1"/>
</dbReference>
<dbReference type="PROSITE" id="PS00211">
    <property type="entry name" value="ABC_TRANSPORTER_1"/>
    <property type="match status" value="1"/>
</dbReference>
<organism evidence="4">
    <name type="scientific">Flexilinea flocculi</name>
    <dbReference type="NCBI Taxonomy" id="1678840"/>
    <lineage>
        <taxon>Bacteria</taxon>
        <taxon>Bacillati</taxon>
        <taxon>Chloroflexota</taxon>
        <taxon>Anaerolineae</taxon>
        <taxon>Anaerolineales</taxon>
        <taxon>Anaerolineaceae</taxon>
        <taxon>Flexilinea</taxon>
    </lineage>
</organism>
<reference evidence="4" key="1">
    <citation type="journal article" date="2015" name="Genome Announc.">
        <title>Draft Genome Sequence of Anaerolineae Strain TC1, a Novel Isolate from a Methanogenic Wastewater Treatment System.</title>
        <authorList>
            <person name="Matsuura N."/>
            <person name="Tourlousse D.M."/>
            <person name="Sun L."/>
            <person name="Toyonaga M."/>
            <person name="Kuroda K."/>
            <person name="Ohashi A."/>
            <person name="Cruz R."/>
            <person name="Yamaguchi T."/>
            <person name="Sekiguchi Y."/>
        </authorList>
    </citation>
    <scope>NUCLEOTIDE SEQUENCE [LARGE SCALE GENOMIC DNA]</scope>
    <source>
        <strain evidence="4">TC1</strain>
    </source>
</reference>
<gene>
    <name evidence="4" type="ORF">ATC1_131586</name>
</gene>
<sequence length="511" mass="56172">MHPPLSSQKVNLQMQGITVRYGSFIANDGVNISVDHGQTLALLGENGAGKTTLMKVLAGIIKPESGRIQINGKEVQILSPIHSQQLGIGMVHQHFMLIPTLSVAKNVCIGLKSAGYPFPNILKVENELIKISEKYNLQIDPKAIVSTLSVGTQQRVEILKALYRGAKILILDEPTSILTPQETHGLFGIIKFLTGQGCSVIFISHKLNEVMEISDRITVLRQGKVTAEISKDETNEKDLSILMVGHEFTKKRTIKPVPPEASELVKIDRITYFDERKLPVLRELDLTVKKGEIHGIAGVDGNGQVELAKVLAGILRPDSGRIFINGNDVTKLSPGKRITAGLAHIPGDRQRLGLVMDVSLGENFILETSGKEPVSKHGILNFNNIRNTSKQLIKDYDIRCISVDQTAATLSGGNQQKLVLAREFSRMPKFIIAMQPSRGLDVGATEFVHEKLLEQRENGNGILLISTELDEIFELSDRISVIYEGKILATLSREVANRERIGLLMTGKTDV</sequence>
<dbReference type="RefSeq" id="WP_201777288.1">
    <property type="nucleotide sequence ID" value="NZ_DF968181.1"/>
</dbReference>
<evidence type="ECO:0000313" key="5">
    <source>
        <dbReference type="Proteomes" id="UP000053370"/>
    </source>
</evidence>
<dbReference type="EMBL" id="DF968181">
    <property type="protein sequence ID" value="GAP41594.1"/>
    <property type="molecule type" value="Genomic_DNA"/>
</dbReference>
<dbReference type="CDD" id="cd03215">
    <property type="entry name" value="ABC_Carb_Monos_II"/>
    <property type="match status" value="1"/>
</dbReference>
<dbReference type="InterPro" id="IPR027417">
    <property type="entry name" value="P-loop_NTPase"/>
</dbReference>
<dbReference type="GO" id="GO:0005524">
    <property type="term" value="F:ATP binding"/>
    <property type="evidence" value="ECO:0007669"/>
    <property type="project" value="UniProtKB-KW"/>
</dbReference>
<evidence type="ECO:0000313" key="4">
    <source>
        <dbReference type="EMBL" id="GAP41594.1"/>
    </source>
</evidence>
<keyword evidence="2" id="KW-0067">ATP-binding</keyword>
<dbReference type="InterPro" id="IPR050107">
    <property type="entry name" value="ABC_carbohydrate_import_ATPase"/>
</dbReference>
<feature type="domain" description="ABC transporter" evidence="3">
    <location>
        <begin position="265"/>
        <end position="509"/>
    </location>
</feature>
<keyword evidence="5" id="KW-1185">Reference proteome</keyword>
<dbReference type="Proteomes" id="UP000053370">
    <property type="component" value="Unassembled WGS sequence"/>
</dbReference>
<dbReference type="SMART" id="SM00382">
    <property type="entry name" value="AAA"/>
    <property type="match status" value="1"/>
</dbReference>
<protein>
    <submittedName>
        <fullName evidence="4">ABC-type uncharacterized transport system, ATPase component</fullName>
    </submittedName>
</protein>
<dbReference type="PROSITE" id="PS50893">
    <property type="entry name" value="ABC_TRANSPORTER_2"/>
    <property type="match status" value="2"/>
</dbReference>
<dbReference type="PANTHER" id="PTHR43790">
    <property type="entry name" value="CARBOHYDRATE TRANSPORT ATP-BINDING PROTEIN MG119-RELATED"/>
    <property type="match status" value="1"/>
</dbReference>
<dbReference type="GO" id="GO:0016887">
    <property type="term" value="F:ATP hydrolysis activity"/>
    <property type="evidence" value="ECO:0007669"/>
    <property type="project" value="InterPro"/>
</dbReference>
<dbReference type="Pfam" id="PF00005">
    <property type="entry name" value="ABC_tran"/>
    <property type="match status" value="2"/>
</dbReference>
<accession>A0A0S7BMJ5</accession>
<feature type="domain" description="ABC transporter" evidence="3">
    <location>
        <begin position="12"/>
        <end position="247"/>
    </location>
</feature>
<dbReference type="PATRIC" id="fig|1678840.3.peg.3076"/>
<proteinExistence type="predicted"/>
<dbReference type="STRING" id="1678840.ATC1_131586"/>